<protein>
    <submittedName>
        <fullName evidence="1">Uncharacterized protein</fullName>
    </submittedName>
</protein>
<evidence type="ECO:0000313" key="2">
    <source>
        <dbReference type="Proteomes" id="UP000694892"/>
    </source>
</evidence>
<dbReference type="EMBL" id="CM004483">
    <property type="protein sequence ID" value="OCT61712.1"/>
    <property type="molecule type" value="Genomic_DNA"/>
</dbReference>
<accession>A0A974H1T9</accession>
<reference evidence="2" key="1">
    <citation type="journal article" date="2016" name="Nature">
        <title>Genome evolution in the allotetraploid frog Xenopus laevis.</title>
        <authorList>
            <person name="Session A.M."/>
            <person name="Uno Y."/>
            <person name="Kwon T."/>
            <person name="Chapman J.A."/>
            <person name="Toyoda A."/>
            <person name="Takahashi S."/>
            <person name="Fukui A."/>
            <person name="Hikosaka A."/>
            <person name="Suzuki A."/>
            <person name="Kondo M."/>
            <person name="van Heeringen S.J."/>
            <person name="Quigley I."/>
            <person name="Heinz S."/>
            <person name="Ogino H."/>
            <person name="Ochi H."/>
            <person name="Hellsten U."/>
            <person name="Lyons J.B."/>
            <person name="Simakov O."/>
            <person name="Putnam N."/>
            <person name="Stites J."/>
            <person name="Kuroki Y."/>
            <person name="Tanaka T."/>
            <person name="Michiue T."/>
            <person name="Watanabe M."/>
            <person name="Bogdanovic O."/>
            <person name="Lister R."/>
            <person name="Georgiou G."/>
            <person name="Paranjpe S.S."/>
            <person name="van Kruijsbergen I."/>
            <person name="Shu S."/>
            <person name="Carlson J."/>
            <person name="Kinoshita T."/>
            <person name="Ohta Y."/>
            <person name="Mawaribuchi S."/>
            <person name="Jenkins J."/>
            <person name="Grimwood J."/>
            <person name="Schmutz J."/>
            <person name="Mitros T."/>
            <person name="Mozaffari S.V."/>
            <person name="Suzuki Y."/>
            <person name="Haramoto Y."/>
            <person name="Yamamoto T.S."/>
            <person name="Takagi C."/>
            <person name="Heald R."/>
            <person name="Miller K."/>
            <person name="Haudenschild C."/>
            <person name="Kitzman J."/>
            <person name="Nakayama T."/>
            <person name="Izutsu Y."/>
            <person name="Robert J."/>
            <person name="Fortriede J."/>
            <person name="Burns K."/>
            <person name="Lotay V."/>
            <person name="Karimi K."/>
            <person name="Yasuoka Y."/>
            <person name="Dichmann D.S."/>
            <person name="Flajnik M.F."/>
            <person name="Houston D.W."/>
            <person name="Shendure J."/>
            <person name="DuPasquier L."/>
            <person name="Vize P.D."/>
            <person name="Zorn A.M."/>
            <person name="Ito M."/>
            <person name="Marcotte E.M."/>
            <person name="Wallingford J.B."/>
            <person name="Ito Y."/>
            <person name="Asashima M."/>
            <person name="Ueno N."/>
            <person name="Matsuda Y."/>
            <person name="Veenstra G.J."/>
            <person name="Fujiyama A."/>
            <person name="Harland R.M."/>
            <person name="Taira M."/>
            <person name="Rokhsar D.S."/>
        </authorList>
    </citation>
    <scope>NUCLEOTIDE SEQUENCE [LARGE SCALE GENOMIC DNA]</scope>
    <source>
        <strain evidence="2">J</strain>
    </source>
</reference>
<sequence>MATQQLVYINYSSVYVTKTLVLPVQVKKRASHRSALAMERNRKHKICLDSKAPCPRERNTHVFQRCRGLHSSTSVDVHLAERHGTGSR</sequence>
<gene>
    <name evidence="1" type="ORF">XELAEV_18047741mg</name>
</gene>
<dbReference type="AlphaFoldDB" id="A0A974H1T9"/>
<evidence type="ECO:0000313" key="1">
    <source>
        <dbReference type="EMBL" id="OCT61712.1"/>
    </source>
</evidence>
<proteinExistence type="predicted"/>
<organism evidence="1 2">
    <name type="scientific">Xenopus laevis</name>
    <name type="common">African clawed frog</name>
    <dbReference type="NCBI Taxonomy" id="8355"/>
    <lineage>
        <taxon>Eukaryota</taxon>
        <taxon>Metazoa</taxon>
        <taxon>Chordata</taxon>
        <taxon>Craniata</taxon>
        <taxon>Vertebrata</taxon>
        <taxon>Euteleostomi</taxon>
        <taxon>Amphibia</taxon>
        <taxon>Batrachia</taxon>
        <taxon>Anura</taxon>
        <taxon>Pipoidea</taxon>
        <taxon>Pipidae</taxon>
        <taxon>Xenopodinae</taxon>
        <taxon>Xenopus</taxon>
        <taxon>Xenopus</taxon>
    </lineage>
</organism>
<dbReference type="Proteomes" id="UP000694892">
    <property type="component" value="Chromosome 9_10S"/>
</dbReference>
<name>A0A974H1T9_XENLA</name>